<name>A0A8S5SEM2_9CAUD</name>
<accession>A0A8S5SEM2</accession>
<reference evidence="1" key="1">
    <citation type="journal article" date="2021" name="Proc. Natl. Acad. Sci. U.S.A.">
        <title>A Catalog of Tens of Thousands of Viruses from Human Metagenomes Reveals Hidden Associations with Chronic Diseases.</title>
        <authorList>
            <person name="Tisza M.J."/>
            <person name="Buck C.B."/>
        </authorList>
    </citation>
    <scope>NUCLEOTIDE SEQUENCE</scope>
    <source>
        <strain evidence="1">CtrNG92</strain>
    </source>
</reference>
<proteinExistence type="predicted"/>
<sequence length="132" mass="14125">MGRAVKGEIKQKAGTNPAFCCTGNTAVSFELRARKSLPITRTRVSNARSSDSYAARLLTQIIIIHAGGAVKGEIKQKAGTNPAFCCTGNTAVSFELRARKSLPITRTRVSNARSSHSCAARLLTWIIIIHAG</sequence>
<organism evidence="1">
    <name type="scientific">Caudovirales sp. ctrNG92</name>
    <dbReference type="NCBI Taxonomy" id="2827638"/>
    <lineage>
        <taxon>Viruses</taxon>
        <taxon>Duplodnaviria</taxon>
        <taxon>Heunggongvirae</taxon>
        <taxon>Uroviricota</taxon>
        <taxon>Caudoviricetes</taxon>
    </lineage>
</organism>
<evidence type="ECO:0000313" key="1">
    <source>
        <dbReference type="EMBL" id="DAF49259.1"/>
    </source>
</evidence>
<dbReference type="EMBL" id="BK032578">
    <property type="protein sequence ID" value="DAF49259.1"/>
    <property type="molecule type" value="Genomic_DNA"/>
</dbReference>
<protein>
    <submittedName>
        <fullName evidence="1">Uncharacterized protein</fullName>
    </submittedName>
</protein>